<evidence type="ECO:0000313" key="2">
    <source>
        <dbReference type="Proteomes" id="UP000058114"/>
    </source>
</evidence>
<protein>
    <submittedName>
        <fullName evidence="1">Uncharacterized protein</fullName>
    </submittedName>
</protein>
<accession>A0A0S2SPR4</accession>
<name>A0A0S2SPR4_9GAMM</name>
<dbReference type="KEGG" id="asr:WL1483_4301"/>
<reference evidence="1 2" key="2">
    <citation type="journal article" date="2016" name="Genome Announc.">
        <title>Complete Genome Sequence of the Highly Virulent Aeromonas schubertii Strain WL1483, Isolated from Diseased Snakehead Fish (Channa argus) in China.</title>
        <authorList>
            <person name="Liu L."/>
            <person name="Li N."/>
            <person name="Zhang D."/>
            <person name="Fu X."/>
            <person name="Shi C."/>
            <person name="Lin Q."/>
            <person name="Hao G."/>
        </authorList>
    </citation>
    <scope>NUCLEOTIDE SEQUENCE [LARGE SCALE GENOMIC DNA]</scope>
    <source>
        <strain evidence="1 2">WL1483</strain>
    </source>
</reference>
<organism evidence="1 2">
    <name type="scientific">Aeromonas schubertii</name>
    <dbReference type="NCBI Taxonomy" id="652"/>
    <lineage>
        <taxon>Bacteria</taxon>
        <taxon>Pseudomonadati</taxon>
        <taxon>Pseudomonadota</taxon>
        <taxon>Gammaproteobacteria</taxon>
        <taxon>Aeromonadales</taxon>
        <taxon>Aeromonadaceae</taxon>
        <taxon>Aeromonas</taxon>
    </lineage>
</organism>
<evidence type="ECO:0000313" key="1">
    <source>
        <dbReference type="EMBL" id="ALP43720.1"/>
    </source>
</evidence>
<dbReference type="EMBL" id="CP013067">
    <property type="protein sequence ID" value="ALP43720.1"/>
    <property type="molecule type" value="Genomic_DNA"/>
</dbReference>
<proteinExistence type="predicted"/>
<dbReference type="AlphaFoldDB" id="A0A0S2SPR4"/>
<sequence length="179" mass="19415">MATVAVQHGLQIHLTNPLERADEEGVDRHQFPGVVNLNLAFAKLGAEALEQANLLVIELNSLLPVGFLEAQQAVVFGEQVMPLPHATHTARTDIDALQSQFLRDPQRALSWSGEGVIEDGLFNLGRNPIGMSPFTARQFVEQALGAIGLVITTDFVELLTTIADELAGFADVIELFGEF</sequence>
<reference evidence="2" key="1">
    <citation type="submission" date="2015-10" db="EMBL/GenBank/DDBJ databases">
        <title>Complete Genome Sequence of Aeromonas schubertii strain WL1483.</title>
        <authorList>
            <person name="Liu L."/>
        </authorList>
    </citation>
    <scope>NUCLEOTIDE SEQUENCE [LARGE SCALE GENOMIC DNA]</scope>
    <source>
        <strain evidence="2">WL1483</strain>
    </source>
</reference>
<gene>
    <name evidence="1" type="ORF">WL1483_4301</name>
</gene>
<dbReference type="Proteomes" id="UP000058114">
    <property type="component" value="Chromosome"/>
</dbReference>